<dbReference type="EMBL" id="FQXM01000008">
    <property type="protein sequence ID" value="SHH65162.1"/>
    <property type="molecule type" value="Genomic_DNA"/>
</dbReference>
<accession>A0A1M5UQ12</accession>
<reference evidence="1 2" key="1">
    <citation type="submission" date="2016-11" db="EMBL/GenBank/DDBJ databases">
        <authorList>
            <person name="Jaros S."/>
            <person name="Januszkiewicz K."/>
            <person name="Wedrychowicz H."/>
        </authorList>
    </citation>
    <scope>NUCLEOTIDE SEQUENCE [LARGE SCALE GENOMIC DNA]</scope>
    <source>
        <strain evidence="1 2">DSM 8605</strain>
    </source>
</reference>
<protein>
    <recommendedName>
        <fullName evidence="3">HNH endonuclease</fullName>
    </recommendedName>
</protein>
<name>A0A1M5UQ12_9CLOT</name>
<evidence type="ECO:0000313" key="2">
    <source>
        <dbReference type="Proteomes" id="UP000184447"/>
    </source>
</evidence>
<evidence type="ECO:0000313" key="1">
    <source>
        <dbReference type="EMBL" id="SHH65162.1"/>
    </source>
</evidence>
<dbReference type="Proteomes" id="UP000184447">
    <property type="component" value="Unassembled WGS sequence"/>
</dbReference>
<gene>
    <name evidence="1" type="ORF">SAMN02745207_01882</name>
</gene>
<proteinExistence type="predicted"/>
<evidence type="ECO:0008006" key="3">
    <source>
        <dbReference type="Google" id="ProtNLM"/>
    </source>
</evidence>
<organism evidence="1 2">
    <name type="scientific">Clostridium grantii DSM 8605</name>
    <dbReference type="NCBI Taxonomy" id="1121316"/>
    <lineage>
        <taxon>Bacteria</taxon>
        <taxon>Bacillati</taxon>
        <taxon>Bacillota</taxon>
        <taxon>Clostridia</taxon>
        <taxon>Eubacteriales</taxon>
        <taxon>Clostridiaceae</taxon>
        <taxon>Clostridium</taxon>
    </lineage>
</organism>
<sequence length="96" mass="11263">MLRDKLGVVKAKALIDKKDLKRVLGYKYAWCYHKIGDKTYAVANTPKGRVFLDKFILDYQEDKEIKHINLNPLDNKRKNLEVEKVSKKIEENAPLF</sequence>
<dbReference type="AlphaFoldDB" id="A0A1M5UQ12"/>
<dbReference type="RefSeq" id="WP_242950657.1">
    <property type="nucleotide sequence ID" value="NZ_FQXM01000008.1"/>
</dbReference>
<keyword evidence="2" id="KW-1185">Reference proteome</keyword>